<gene>
    <name evidence="8" type="ORF">B0A55_03455</name>
</gene>
<dbReference type="CDD" id="cd18808">
    <property type="entry name" value="SF1_C_Upf1"/>
    <property type="match status" value="1"/>
</dbReference>
<dbReference type="InterPro" id="IPR027417">
    <property type="entry name" value="P-loop_NTPase"/>
</dbReference>
<dbReference type="Gene3D" id="3.40.50.300">
    <property type="entry name" value="P-loop containing nucleotide triphosphate hydrolases"/>
    <property type="match status" value="2"/>
</dbReference>
<dbReference type="InterPro" id="IPR047187">
    <property type="entry name" value="SF1_C_Upf1"/>
</dbReference>
<dbReference type="InterPro" id="IPR041679">
    <property type="entry name" value="DNA2/NAM7-like_C"/>
</dbReference>
<keyword evidence="4" id="KW-0347">Helicase</keyword>
<accession>A0A4U0XUB1</accession>
<evidence type="ECO:0000259" key="7">
    <source>
        <dbReference type="Pfam" id="PF13087"/>
    </source>
</evidence>
<keyword evidence="5" id="KW-0067">ATP-binding</keyword>
<organism evidence="8 9">
    <name type="scientific">Friedmanniomyces simplex</name>
    <dbReference type="NCBI Taxonomy" id="329884"/>
    <lineage>
        <taxon>Eukaryota</taxon>
        <taxon>Fungi</taxon>
        <taxon>Dikarya</taxon>
        <taxon>Ascomycota</taxon>
        <taxon>Pezizomycotina</taxon>
        <taxon>Dothideomycetes</taxon>
        <taxon>Dothideomycetidae</taxon>
        <taxon>Mycosphaerellales</taxon>
        <taxon>Teratosphaeriaceae</taxon>
        <taxon>Friedmanniomyces</taxon>
    </lineage>
</organism>
<dbReference type="Pfam" id="PF13087">
    <property type="entry name" value="AAA_12"/>
    <property type="match status" value="1"/>
</dbReference>
<dbReference type="GO" id="GO:0005524">
    <property type="term" value="F:ATP binding"/>
    <property type="evidence" value="ECO:0007669"/>
    <property type="project" value="UniProtKB-KW"/>
</dbReference>
<comment type="caution">
    <text evidence="8">The sequence shown here is derived from an EMBL/GenBank/DDBJ whole genome shotgun (WGS) entry which is preliminary data.</text>
</comment>
<keyword evidence="9" id="KW-1185">Reference proteome</keyword>
<dbReference type="PANTHER" id="PTHR43788:SF8">
    <property type="entry name" value="DNA-BINDING PROTEIN SMUBP-2"/>
    <property type="match status" value="1"/>
</dbReference>
<dbReference type="InterPro" id="IPR041677">
    <property type="entry name" value="DNA2/NAM7_AAA_11"/>
</dbReference>
<keyword evidence="2" id="KW-0547">Nucleotide-binding</keyword>
<dbReference type="Pfam" id="PF13086">
    <property type="entry name" value="AAA_11"/>
    <property type="match status" value="1"/>
</dbReference>
<evidence type="ECO:0000313" key="9">
    <source>
        <dbReference type="Proteomes" id="UP000309340"/>
    </source>
</evidence>
<dbReference type="GO" id="GO:0016787">
    <property type="term" value="F:hydrolase activity"/>
    <property type="evidence" value="ECO:0007669"/>
    <property type="project" value="UniProtKB-KW"/>
</dbReference>
<sequence length="1153" mass="128568">MATPTLPPPDWFMQQKFPELVTAGHSWPDCLLKLQSTPFSVQCNIACGQHTLQSTEDCVVKFEVAASPIGSFFMIELQLHPLPSRNATGEDHRRNREERMFAVFCTYDPAGPQYSDRTPYIYTSNQGNVAPAGPLSFSQQLYDVRYTTADKGASSLPTHSGMELSLQHCFSWRSTKCVKFAFSRPLNGYTTAATNAAKTFRAMIDYLTSTSTADITVITRAGARLGDVYWPWFAAVPSPVPESYWPWLHKPDPAKPLDVMQFPPNQPFERSIKYVDCALGVREKNWFTTKGGPVQDAKLAPTDLKIAKLNICTRFTDERQYLAYTLGAFGYEEVNARKALDRWVNGEHICDIMTDSTLGSRKYMLLLNIRPPRSNDLEMDSDASLPAENERVDIVVTSNNEDQLWSGHVVRIPQKYAKYGRNVAIIAEAPPSSGGRVDTSWQTKAEFHFGHYGSPSGPTIGLILELMTQPTTIIGGPWLKQVLLSQDLYETGNEGATSSSLPPNWKSVVNEVCERRTLNKEQVQVVRHYFTHRVTVCRGPPGTGKSTLIDAILEIEERLGQKFWVATESNAAVDILAKKLCTRKGQLHPLGLFRIKPAFEEKLEGVVRSGHMDIIAIPGVPTTRGAETAAEAIAYFLQSAENVERTMALDATIKARFNQIHRLAAHPKDQLFEHERDILVELQHAFIYLYGMQYDEGPDVDVTVERQRREKKFFRVLRKLQRNYVTCARGIFSTAAAATGPLLSRWAPKALIMDEASQFMEARAVGPIIQGLKNKNLSRIILIGDDFQLPPTLLAPRNPFSVTGQLSLFERLIKAGWPVLCLREQFRMHPHISSICNTVIYSGELSNGANTTTRPDIAKFQDYMQGYAKHAKVRVGKTSAVVISPVEHKNWHWGSQKARGSTSRHNVQTARMVFMKAYYLIIKGRFAARDIKIITFYLDQVALLKALFADLTIFDGVEIETIDTSQGSEAPVVIIDLVVLGAAGPDGMGFLNKDRRRFNVAMSRPQSGRIVIAQKGMIAVERSGKEANAGVWNQFFKEARERDSIIDGNLLNGDFDDAEMKARFTDVSRTWASYTQGKAVGHANIRESKNEQTASVARPSQNVGSVIATFVGMTGATDAHAEVYLRAAYGVLHVALDAYLREHGSDDIPVENI</sequence>
<evidence type="ECO:0000256" key="1">
    <source>
        <dbReference type="ARBA" id="ARBA00007913"/>
    </source>
</evidence>
<proteinExistence type="inferred from homology"/>
<feature type="domain" description="DNA2/NAM7 helicase helicase" evidence="6">
    <location>
        <begin position="518"/>
        <end position="794"/>
    </location>
</feature>
<dbReference type="InterPro" id="IPR050534">
    <property type="entry name" value="Coronavir_polyprotein_1ab"/>
</dbReference>
<dbReference type="PANTHER" id="PTHR43788">
    <property type="entry name" value="DNA2/NAM7 HELICASE FAMILY MEMBER"/>
    <property type="match status" value="1"/>
</dbReference>
<evidence type="ECO:0000259" key="6">
    <source>
        <dbReference type="Pfam" id="PF13086"/>
    </source>
</evidence>
<dbReference type="EMBL" id="NAJQ01000092">
    <property type="protein sequence ID" value="TKA79338.1"/>
    <property type="molecule type" value="Genomic_DNA"/>
</dbReference>
<protein>
    <recommendedName>
        <fullName evidence="10">DNA2/NAM7 helicase-like C-terminal domain-containing protein</fullName>
    </recommendedName>
</protein>
<dbReference type="SUPFAM" id="SSF52540">
    <property type="entry name" value="P-loop containing nucleoside triphosphate hydrolases"/>
    <property type="match status" value="1"/>
</dbReference>
<evidence type="ECO:0008006" key="10">
    <source>
        <dbReference type="Google" id="ProtNLM"/>
    </source>
</evidence>
<feature type="domain" description="DNA2/NAM7 helicase-like C-terminal" evidence="7">
    <location>
        <begin position="806"/>
        <end position="1014"/>
    </location>
</feature>
<comment type="similarity">
    <text evidence="1">Belongs to the DNA2/NAM7 helicase family.</text>
</comment>
<keyword evidence="3" id="KW-0378">Hydrolase</keyword>
<dbReference type="AlphaFoldDB" id="A0A4U0XUB1"/>
<evidence type="ECO:0000256" key="5">
    <source>
        <dbReference type="ARBA" id="ARBA00022840"/>
    </source>
</evidence>
<evidence type="ECO:0000256" key="2">
    <source>
        <dbReference type="ARBA" id="ARBA00022741"/>
    </source>
</evidence>
<dbReference type="STRING" id="329884.A0A4U0XUB1"/>
<evidence type="ECO:0000313" key="8">
    <source>
        <dbReference type="EMBL" id="TKA79338.1"/>
    </source>
</evidence>
<dbReference type="GO" id="GO:0043139">
    <property type="term" value="F:5'-3' DNA helicase activity"/>
    <property type="evidence" value="ECO:0007669"/>
    <property type="project" value="TreeGrafter"/>
</dbReference>
<dbReference type="Proteomes" id="UP000309340">
    <property type="component" value="Unassembled WGS sequence"/>
</dbReference>
<name>A0A4U0XUB1_9PEZI</name>
<reference evidence="8 9" key="1">
    <citation type="submission" date="2017-03" db="EMBL/GenBank/DDBJ databases">
        <title>Genomes of endolithic fungi from Antarctica.</title>
        <authorList>
            <person name="Coleine C."/>
            <person name="Masonjones S."/>
            <person name="Stajich J.E."/>
        </authorList>
    </citation>
    <scope>NUCLEOTIDE SEQUENCE [LARGE SCALE GENOMIC DNA]</scope>
    <source>
        <strain evidence="8 9">CCFEE 5184</strain>
    </source>
</reference>
<dbReference type="OrthoDB" id="3944841at2759"/>
<evidence type="ECO:0000256" key="3">
    <source>
        <dbReference type="ARBA" id="ARBA00022801"/>
    </source>
</evidence>
<evidence type="ECO:0000256" key="4">
    <source>
        <dbReference type="ARBA" id="ARBA00022806"/>
    </source>
</evidence>